<evidence type="ECO:0000259" key="1">
    <source>
        <dbReference type="Pfam" id="PF16778"/>
    </source>
</evidence>
<organism evidence="2 3">
    <name type="scientific">Dendrosporobacter quercicolus</name>
    <dbReference type="NCBI Taxonomy" id="146817"/>
    <lineage>
        <taxon>Bacteria</taxon>
        <taxon>Bacillati</taxon>
        <taxon>Bacillota</taxon>
        <taxon>Negativicutes</taxon>
        <taxon>Selenomonadales</taxon>
        <taxon>Sporomusaceae</taxon>
        <taxon>Dendrosporobacter</taxon>
    </lineage>
</organism>
<accession>A0A1G9YTU7</accession>
<sequence length="134" mass="15578">MNNYYAKFNGKNERETSIALSVHFTNEEELQPYLDQGFVSITDEEQALYATNQYTRGEDGKPVKKPPYAPTTEEKMAAIRAKRDQFLAESDKYMTPDYPITEVQREAWKAHRQTLRDMPETCDPDNPVWPVKPD</sequence>
<reference evidence="2 3" key="1">
    <citation type="submission" date="2016-10" db="EMBL/GenBank/DDBJ databases">
        <authorList>
            <person name="de Groot N.N."/>
        </authorList>
    </citation>
    <scope>NUCLEOTIDE SEQUENCE [LARGE SCALE GENOMIC DNA]</scope>
    <source>
        <strain evidence="2 3">DSM 1736</strain>
    </source>
</reference>
<evidence type="ECO:0000313" key="2">
    <source>
        <dbReference type="EMBL" id="SDN11951.1"/>
    </source>
</evidence>
<protein>
    <submittedName>
        <fullName evidence="2">Phage tail assembly chaperone protein</fullName>
    </submittedName>
</protein>
<feature type="domain" description="Phage tail assembly chaperone-like" evidence="1">
    <location>
        <begin position="76"/>
        <end position="134"/>
    </location>
</feature>
<name>A0A1G9YTU7_9FIRM</name>
<dbReference type="Gene3D" id="6.10.140.1310">
    <property type="match status" value="1"/>
</dbReference>
<dbReference type="RefSeq" id="WP_217636929.1">
    <property type="nucleotide sequence ID" value="NZ_FNHB01000012.1"/>
</dbReference>
<evidence type="ECO:0000313" key="3">
    <source>
        <dbReference type="Proteomes" id="UP000214880"/>
    </source>
</evidence>
<dbReference type="Pfam" id="PF16778">
    <property type="entry name" value="Phage_tail_APC"/>
    <property type="match status" value="1"/>
</dbReference>
<gene>
    <name evidence="2" type="ORF">SAMN04488502_11250</name>
</gene>
<dbReference type="EMBL" id="FNHB01000012">
    <property type="protein sequence ID" value="SDN11951.1"/>
    <property type="molecule type" value="Genomic_DNA"/>
</dbReference>
<proteinExistence type="predicted"/>
<keyword evidence="3" id="KW-1185">Reference proteome</keyword>
<dbReference type="InterPro" id="IPR031893">
    <property type="entry name" value="Phage_tail_APC"/>
</dbReference>
<dbReference type="AlphaFoldDB" id="A0A1G9YTU7"/>
<dbReference type="Proteomes" id="UP000214880">
    <property type="component" value="Unassembled WGS sequence"/>
</dbReference>
<dbReference type="STRING" id="146817.SAMN04488502_11250"/>